<reference evidence="4 5" key="2">
    <citation type="submission" date="2019-08" db="EMBL/GenBank/DDBJ databases">
        <title>Jejuicoccus antrihumi gen. nov., sp. nov., a new member of the family Dermacoccaceae isolated from a cave.</title>
        <authorList>
            <person name="Schumann P."/>
            <person name="Kim I.S."/>
        </authorList>
    </citation>
    <scope>NUCLEOTIDE SEQUENCE [LARGE SCALE GENOMIC DNA]</scope>
    <source>
        <strain evidence="4 5">C5-26</strain>
    </source>
</reference>
<dbReference type="Pfam" id="PF13456">
    <property type="entry name" value="RVT_3"/>
    <property type="match status" value="1"/>
</dbReference>
<feature type="domain" description="RNase H type-1" evidence="3">
    <location>
        <begin position="1"/>
        <end position="146"/>
    </location>
</feature>
<evidence type="ECO:0000256" key="2">
    <source>
        <dbReference type="PIRSR" id="PIRSR613078-2"/>
    </source>
</evidence>
<dbReference type="GO" id="GO:0004523">
    <property type="term" value="F:RNA-DNA hybrid ribonuclease activity"/>
    <property type="evidence" value="ECO:0007669"/>
    <property type="project" value="InterPro"/>
</dbReference>
<proteinExistence type="predicted"/>
<dbReference type="CDD" id="cd09279">
    <property type="entry name" value="RNase_HI_like"/>
    <property type="match status" value="1"/>
</dbReference>
<dbReference type="PROSITE" id="PS50879">
    <property type="entry name" value="RNASE_H_1"/>
    <property type="match status" value="1"/>
</dbReference>
<dbReference type="GO" id="GO:0016791">
    <property type="term" value="F:phosphatase activity"/>
    <property type="evidence" value="ECO:0007669"/>
    <property type="project" value="TreeGrafter"/>
</dbReference>
<dbReference type="PANTHER" id="PTHR48100">
    <property type="entry name" value="BROAD-SPECIFICITY PHOSPHATASE YOR283W-RELATED"/>
    <property type="match status" value="1"/>
</dbReference>
<dbReference type="SUPFAM" id="SSF53254">
    <property type="entry name" value="Phosphoglycerate mutase-like"/>
    <property type="match status" value="1"/>
</dbReference>
<dbReference type="PANTHER" id="PTHR48100:SF62">
    <property type="entry name" value="GLUCOSYL-3-PHOSPHOGLYCERATE PHOSPHATASE"/>
    <property type="match status" value="1"/>
</dbReference>
<dbReference type="Proteomes" id="UP000320244">
    <property type="component" value="Unassembled WGS sequence"/>
</dbReference>
<dbReference type="InterPro" id="IPR029033">
    <property type="entry name" value="His_PPase_superfam"/>
</dbReference>
<name>A0A563E369_9MICO</name>
<feature type="active site" description="Tele-phosphohistidine intermediate" evidence="1">
    <location>
        <position position="187"/>
    </location>
</feature>
<protein>
    <submittedName>
        <fullName evidence="4">Bifunctional RNase H/acid phosphatase</fullName>
    </submittedName>
</protein>
<feature type="binding site" evidence="2">
    <location>
        <position position="240"/>
    </location>
    <ligand>
        <name>substrate</name>
    </ligand>
</feature>
<evidence type="ECO:0000313" key="5">
    <source>
        <dbReference type="Proteomes" id="UP000320244"/>
    </source>
</evidence>
<dbReference type="InterPro" id="IPR013078">
    <property type="entry name" value="His_Pase_superF_clade-1"/>
</dbReference>
<dbReference type="SUPFAM" id="SSF53098">
    <property type="entry name" value="Ribonuclease H-like"/>
    <property type="match status" value="1"/>
</dbReference>
<feature type="active site" description="Proton donor/acceptor" evidence="1">
    <location>
        <position position="264"/>
    </location>
</feature>
<dbReference type="InterPro" id="IPR050275">
    <property type="entry name" value="PGM_Phosphatase"/>
</dbReference>
<dbReference type="InterPro" id="IPR036397">
    <property type="entry name" value="RNaseH_sf"/>
</dbReference>
<sequence>MGRSLVVEADGGSRGNPGVAGYGALVRDAGTGALLAERAEPLGKQSNNVAEYRGLIAGLRAAVRIDPAADVAVRMDSKLVIEQMAGRWKIKHPDMRVLAGEAQEIIRGLIDAGGSVTWTWIPRAENKDADRLSNDGMDGRTVEHDLWQDALPSDGAAGPVAGSATAREPEVASADIGAPARVLLVRHGVTDFTVQSRLDGRGGADPSLNPEGKAQAEQVAEALAKRVTGRAVVVTSSLARAGQTGAAIAAALGLNTQVDEGWDEQSFGAWDGLTFKQIHSDSPDGLARLRSDETYAVDGGESHRDLAVRVEQAFRRAVDLAGPGGTVVVVTHRKPIMVVLSGLLGISMDRSWMLEADPASVSGIKMWQDQHASISFLNDTTHLRSHV</sequence>
<dbReference type="AlphaFoldDB" id="A0A563E369"/>
<accession>A0A563E369</accession>
<dbReference type="Gene3D" id="3.40.50.1240">
    <property type="entry name" value="Phosphoglycerate mutase-like"/>
    <property type="match status" value="1"/>
</dbReference>
<keyword evidence="5" id="KW-1185">Reference proteome</keyword>
<dbReference type="GO" id="GO:0003676">
    <property type="term" value="F:nucleic acid binding"/>
    <property type="evidence" value="ECO:0007669"/>
    <property type="project" value="InterPro"/>
</dbReference>
<organism evidence="4 5">
    <name type="scientific">Leekyejoonella antrihumi</name>
    <dbReference type="NCBI Taxonomy" id="1660198"/>
    <lineage>
        <taxon>Bacteria</taxon>
        <taxon>Bacillati</taxon>
        <taxon>Actinomycetota</taxon>
        <taxon>Actinomycetes</taxon>
        <taxon>Micrococcales</taxon>
        <taxon>Dermacoccaceae</taxon>
        <taxon>Leekyejoonella</taxon>
    </lineage>
</organism>
<dbReference type="GO" id="GO:0005737">
    <property type="term" value="C:cytoplasm"/>
    <property type="evidence" value="ECO:0007669"/>
    <property type="project" value="TreeGrafter"/>
</dbReference>
<comment type="caution">
    <text evidence="4">The sequence shown here is derived from an EMBL/GenBank/DDBJ whole genome shotgun (WGS) entry which is preliminary data.</text>
</comment>
<dbReference type="InterPro" id="IPR002156">
    <property type="entry name" value="RNaseH_domain"/>
</dbReference>
<dbReference type="RefSeq" id="WP_146316668.1">
    <property type="nucleotide sequence ID" value="NZ_VCQV01000012.1"/>
</dbReference>
<dbReference type="InterPro" id="IPR012337">
    <property type="entry name" value="RNaseH-like_sf"/>
</dbReference>
<dbReference type="EMBL" id="VCQV01000012">
    <property type="protein sequence ID" value="TWP36334.1"/>
    <property type="molecule type" value="Genomic_DNA"/>
</dbReference>
<evidence type="ECO:0000313" key="4">
    <source>
        <dbReference type="EMBL" id="TWP36334.1"/>
    </source>
</evidence>
<dbReference type="Pfam" id="PF00300">
    <property type="entry name" value="His_Phos_1"/>
    <property type="match status" value="1"/>
</dbReference>
<evidence type="ECO:0000256" key="1">
    <source>
        <dbReference type="PIRSR" id="PIRSR613078-1"/>
    </source>
</evidence>
<dbReference type="Gene3D" id="3.30.420.10">
    <property type="entry name" value="Ribonuclease H-like superfamily/Ribonuclease H"/>
    <property type="match status" value="1"/>
</dbReference>
<dbReference type="CDD" id="cd07040">
    <property type="entry name" value="HP"/>
    <property type="match status" value="1"/>
</dbReference>
<dbReference type="NCBIfam" id="NF005567">
    <property type="entry name" value="PRK07238.1"/>
    <property type="match status" value="1"/>
</dbReference>
<reference evidence="4 5" key="1">
    <citation type="submission" date="2019-05" db="EMBL/GenBank/DDBJ databases">
        <authorList>
            <person name="Lee S.D."/>
        </authorList>
    </citation>
    <scope>NUCLEOTIDE SEQUENCE [LARGE SCALE GENOMIC DNA]</scope>
    <source>
        <strain evidence="4 5">C5-26</strain>
    </source>
</reference>
<evidence type="ECO:0000259" key="3">
    <source>
        <dbReference type="PROSITE" id="PS50879"/>
    </source>
</evidence>
<gene>
    <name evidence="4" type="ORF">FGL98_10225</name>
</gene>
<dbReference type="OrthoDB" id="5296884at2"/>
<dbReference type="SMART" id="SM00855">
    <property type="entry name" value="PGAM"/>
    <property type="match status" value="1"/>
</dbReference>